<evidence type="ECO:0000256" key="1">
    <source>
        <dbReference type="SAM" id="MobiDB-lite"/>
    </source>
</evidence>
<name>A0ABQ9GRA8_9NEOP</name>
<comment type="caution">
    <text evidence="2">The sequence shown here is derived from an EMBL/GenBank/DDBJ whole genome shotgun (WGS) entry which is preliminary data.</text>
</comment>
<feature type="compositionally biased region" description="Basic residues" evidence="1">
    <location>
        <begin position="200"/>
        <end position="209"/>
    </location>
</feature>
<proteinExistence type="predicted"/>
<dbReference type="EMBL" id="JARBHB010000010">
    <property type="protein sequence ID" value="KAJ8874565.1"/>
    <property type="molecule type" value="Genomic_DNA"/>
</dbReference>
<keyword evidence="3" id="KW-1185">Reference proteome</keyword>
<feature type="region of interest" description="Disordered" evidence="1">
    <location>
        <begin position="1"/>
        <end position="49"/>
    </location>
</feature>
<evidence type="ECO:0000313" key="2">
    <source>
        <dbReference type="EMBL" id="KAJ8874565.1"/>
    </source>
</evidence>
<gene>
    <name evidence="2" type="ORF">PR048_025428</name>
</gene>
<feature type="compositionally biased region" description="Basic residues" evidence="1">
    <location>
        <begin position="222"/>
        <end position="234"/>
    </location>
</feature>
<feature type="region of interest" description="Disordered" evidence="1">
    <location>
        <begin position="184"/>
        <end position="235"/>
    </location>
</feature>
<protein>
    <submittedName>
        <fullName evidence="2">Uncharacterized protein</fullName>
    </submittedName>
</protein>
<sequence>MRSGVALPHERVAPLHERVAPPHKERVAPPHERVAPPNEERVAPPHEERVAPPHERVANLADYSPFAYRGLHVRPLDQDVGSDVTKTSRYCRRTHRPKLFTKAVTDCAALARRITETSVRCTLLRQASMLLHHHDGNTARLARRRDEGLGVRIVPSLLGLEPAAATYTYSACIDWNEVKMEQWPGKREHPDKNTASIRQHPSRLPHARIRSTPLGEPTPVRRGGRRGAIRQRRQPKFDRPVQVSIKLHEISGKGGCWEGKGDGEGFLGSTTFSGITSAHHISSQHDRLSAVNRTACNEWSHYLTPALANWVRIPSFACENLAGRCRWSVGFLGVLPFSPPFHSGAYPYSPHFAPIGSQYSIRGSCTLFESNRSVSKDIWAALNIVVWRADEGD</sequence>
<accession>A0ABQ9GRA8</accession>
<reference evidence="2 3" key="1">
    <citation type="submission" date="2023-02" db="EMBL/GenBank/DDBJ databases">
        <title>LHISI_Scaffold_Assembly.</title>
        <authorList>
            <person name="Stuart O.P."/>
            <person name="Cleave R."/>
            <person name="Magrath M.J.L."/>
            <person name="Mikheyev A.S."/>
        </authorList>
    </citation>
    <scope>NUCLEOTIDE SEQUENCE [LARGE SCALE GENOMIC DNA]</scope>
    <source>
        <strain evidence="2">Daus_M_001</strain>
        <tissue evidence="2">Leg muscle</tissue>
    </source>
</reference>
<feature type="compositionally biased region" description="Basic and acidic residues" evidence="1">
    <location>
        <begin position="8"/>
        <end position="49"/>
    </location>
</feature>
<evidence type="ECO:0000313" key="3">
    <source>
        <dbReference type="Proteomes" id="UP001159363"/>
    </source>
</evidence>
<dbReference type="Proteomes" id="UP001159363">
    <property type="component" value="Chromosome 9"/>
</dbReference>
<organism evidence="2 3">
    <name type="scientific">Dryococelus australis</name>
    <dbReference type="NCBI Taxonomy" id="614101"/>
    <lineage>
        <taxon>Eukaryota</taxon>
        <taxon>Metazoa</taxon>
        <taxon>Ecdysozoa</taxon>
        <taxon>Arthropoda</taxon>
        <taxon>Hexapoda</taxon>
        <taxon>Insecta</taxon>
        <taxon>Pterygota</taxon>
        <taxon>Neoptera</taxon>
        <taxon>Polyneoptera</taxon>
        <taxon>Phasmatodea</taxon>
        <taxon>Verophasmatodea</taxon>
        <taxon>Anareolatae</taxon>
        <taxon>Phasmatidae</taxon>
        <taxon>Eurycanthinae</taxon>
        <taxon>Dryococelus</taxon>
    </lineage>
</organism>